<comment type="caution">
    <text evidence="1">The sequence shown here is derived from an EMBL/GenBank/DDBJ whole genome shotgun (WGS) entry which is preliminary data.</text>
</comment>
<protein>
    <submittedName>
        <fullName evidence="1">Uncharacterized protein</fullName>
    </submittedName>
</protein>
<dbReference type="EMBL" id="CM042883">
    <property type="protein sequence ID" value="KAI4374316.1"/>
    <property type="molecule type" value="Genomic_DNA"/>
</dbReference>
<name>A0ACB9R906_9MYRT</name>
<accession>A0ACB9R906</accession>
<proteinExistence type="predicted"/>
<gene>
    <name evidence="1" type="ORF">MLD38_012323</name>
</gene>
<organism evidence="1 2">
    <name type="scientific">Melastoma candidum</name>
    <dbReference type="NCBI Taxonomy" id="119954"/>
    <lineage>
        <taxon>Eukaryota</taxon>
        <taxon>Viridiplantae</taxon>
        <taxon>Streptophyta</taxon>
        <taxon>Embryophyta</taxon>
        <taxon>Tracheophyta</taxon>
        <taxon>Spermatophyta</taxon>
        <taxon>Magnoliopsida</taxon>
        <taxon>eudicotyledons</taxon>
        <taxon>Gunneridae</taxon>
        <taxon>Pentapetalae</taxon>
        <taxon>rosids</taxon>
        <taxon>malvids</taxon>
        <taxon>Myrtales</taxon>
        <taxon>Melastomataceae</taxon>
        <taxon>Melastomatoideae</taxon>
        <taxon>Melastomateae</taxon>
        <taxon>Melastoma</taxon>
    </lineage>
</organism>
<reference evidence="2" key="1">
    <citation type="journal article" date="2023" name="Front. Plant Sci.">
        <title>Chromosomal-level genome assembly of Melastoma candidum provides insights into trichome evolution.</title>
        <authorList>
            <person name="Zhong Y."/>
            <person name="Wu W."/>
            <person name="Sun C."/>
            <person name="Zou P."/>
            <person name="Liu Y."/>
            <person name="Dai S."/>
            <person name="Zhou R."/>
        </authorList>
    </citation>
    <scope>NUCLEOTIDE SEQUENCE [LARGE SCALE GENOMIC DNA]</scope>
</reference>
<dbReference type="Proteomes" id="UP001057402">
    <property type="component" value="Chromosome 4"/>
</dbReference>
<sequence>MLEDGVFDQRNCDIRTRITDARRMELPQTGLSCGHWLFAWIVDLAGFVMCIQEGLLKARSEDVFKSNVTENKLSDARFPSFPLGGGINEHSASHKEAFQLFKFWTL</sequence>
<evidence type="ECO:0000313" key="2">
    <source>
        <dbReference type="Proteomes" id="UP001057402"/>
    </source>
</evidence>
<keyword evidence="2" id="KW-1185">Reference proteome</keyword>
<evidence type="ECO:0000313" key="1">
    <source>
        <dbReference type="EMBL" id="KAI4374316.1"/>
    </source>
</evidence>